<dbReference type="PANTHER" id="PTHR23069">
    <property type="entry name" value="AAA DOMAIN-CONTAINING"/>
    <property type="match status" value="1"/>
</dbReference>
<dbReference type="PROSITE" id="PS50014">
    <property type="entry name" value="BROMODOMAIN_2"/>
    <property type="match status" value="1"/>
</dbReference>
<reference evidence="8" key="2">
    <citation type="submission" date="2017-10" db="EMBL/GenBank/DDBJ databases">
        <title>Ladona fulva Genome sequencing and assembly.</title>
        <authorList>
            <person name="Murali S."/>
            <person name="Richards S."/>
            <person name="Bandaranaike D."/>
            <person name="Bellair M."/>
            <person name="Blankenburg K."/>
            <person name="Chao H."/>
            <person name="Dinh H."/>
            <person name="Doddapaneni H."/>
            <person name="Dugan-Rocha S."/>
            <person name="Elkadiri S."/>
            <person name="Gnanaolivu R."/>
            <person name="Hernandez B."/>
            <person name="Skinner E."/>
            <person name="Javaid M."/>
            <person name="Lee S."/>
            <person name="Li M."/>
            <person name="Ming W."/>
            <person name="Munidasa M."/>
            <person name="Muniz J."/>
            <person name="Nguyen L."/>
            <person name="Hughes D."/>
            <person name="Osuji N."/>
            <person name="Pu L.-L."/>
            <person name="Puazo M."/>
            <person name="Qu C."/>
            <person name="Quiroz J."/>
            <person name="Raj R."/>
            <person name="Weissenberger G."/>
            <person name="Xin Y."/>
            <person name="Zou X."/>
            <person name="Han Y."/>
            <person name="Worley K."/>
            <person name="Muzny D."/>
            <person name="Gibbs R."/>
        </authorList>
    </citation>
    <scope>NUCLEOTIDE SEQUENCE</scope>
    <source>
        <strain evidence="8">Sampled in the wild</strain>
    </source>
</reference>
<dbReference type="GO" id="GO:0016887">
    <property type="term" value="F:ATP hydrolysis activity"/>
    <property type="evidence" value="ECO:0007669"/>
    <property type="project" value="TreeGrafter"/>
</dbReference>
<gene>
    <name evidence="8" type="ORF">J437_LFUL014689</name>
</gene>
<dbReference type="InterPro" id="IPR036427">
    <property type="entry name" value="Bromodomain-like_sf"/>
</dbReference>
<reference evidence="8" key="1">
    <citation type="submission" date="2013-04" db="EMBL/GenBank/DDBJ databases">
        <authorList>
            <person name="Qu J."/>
            <person name="Murali S.C."/>
            <person name="Bandaranaike D."/>
            <person name="Bellair M."/>
            <person name="Blankenburg K."/>
            <person name="Chao H."/>
            <person name="Dinh H."/>
            <person name="Doddapaneni H."/>
            <person name="Downs B."/>
            <person name="Dugan-Rocha S."/>
            <person name="Elkadiri S."/>
            <person name="Gnanaolivu R.D."/>
            <person name="Hernandez B."/>
            <person name="Javaid M."/>
            <person name="Jayaseelan J.C."/>
            <person name="Lee S."/>
            <person name="Li M."/>
            <person name="Ming W."/>
            <person name="Munidasa M."/>
            <person name="Muniz J."/>
            <person name="Nguyen L."/>
            <person name="Ongeri F."/>
            <person name="Osuji N."/>
            <person name="Pu L.-L."/>
            <person name="Puazo M."/>
            <person name="Qu C."/>
            <person name="Quiroz J."/>
            <person name="Raj R."/>
            <person name="Weissenberger G."/>
            <person name="Xin Y."/>
            <person name="Zou X."/>
            <person name="Han Y."/>
            <person name="Richards S."/>
            <person name="Worley K."/>
            <person name="Muzny D."/>
            <person name="Gibbs R."/>
        </authorList>
    </citation>
    <scope>NUCLEOTIDE SEQUENCE</scope>
    <source>
        <strain evidence="8">Sampled in the wild</strain>
    </source>
</reference>
<dbReference type="GO" id="GO:0042393">
    <property type="term" value="F:histone binding"/>
    <property type="evidence" value="ECO:0007669"/>
    <property type="project" value="TreeGrafter"/>
</dbReference>
<name>A0A8K0KJI6_LADFU</name>
<dbReference type="OrthoDB" id="5421at2759"/>
<dbReference type="InterPro" id="IPR001487">
    <property type="entry name" value="Bromodomain"/>
</dbReference>
<dbReference type="PANTHER" id="PTHR23069:SF0">
    <property type="entry name" value="TAT-BINDING HOMOLOG 7"/>
    <property type="match status" value="1"/>
</dbReference>
<proteinExistence type="inferred from homology"/>
<protein>
    <recommendedName>
        <fullName evidence="7">Bromo domain-containing protein</fullName>
    </recommendedName>
</protein>
<keyword evidence="2" id="KW-0547">Nucleotide-binding</keyword>
<comment type="similarity">
    <text evidence="1">Belongs to the AAA ATPase family.</text>
</comment>
<evidence type="ECO:0000256" key="3">
    <source>
        <dbReference type="ARBA" id="ARBA00022840"/>
    </source>
</evidence>
<dbReference type="EMBL" id="KZ308850">
    <property type="protein sequence ID" value="KAG8234840.1"/>
    <property type="molecule type" value="Genomic_DNA"/>
</dbReference>
<dbReference type="GO" id="GO:0006334">
    <property type="term" value="P:nucleosome assembly"/>
    <property type="evidence" value="ECO:0007669"/>
    <property type="project" value="TreeGrafter"/>
</dbReference>
<evidence type="ECO:0000313" key="9">
    <source>
        <dbReference type="Proteomes" id="UP000792457"/>
    </source>
</evidence>
<keyword evidence="9" id="KW-1185">Reference proteome</keyword>
<feature type="region of interest" description="Disordered" evidence="6">
    <location>
        <begin position="138"/>
        <end position="192"/>
    </location>
</feature>
<keyword evidence="4 5" id="KW-0103">Bromodomain</keyword>
<accession>A0A8K0KJI6</accession>
<evidence type="ECO:0000256" key="2">
    <source>
        <dbReference type="ARBA" id="ARBA00022741"/>
    </source>
</evidence>
<dbReference type="PRINTS" id="PR00503">
    <property type="entry name" value="BROMODOMAIN"/>
</dbReference>
<evidence type="ECO:0000256" key="5">
    <source>
        <dbReference type="PROSITE-ProRule" id="PRU00035"/>
    </source>
</evidence>
<dbReference type="SUPFAM" id="SSF47370">
    <property type="entry name" value="Bromodomain"/>
    <property type="match status" value="1"/>
</dbReference>
<dbReference type="GO" id="GO:0003682">
    <property type="term" value="F:chromatin binding"/>
    <property type="evidence" value="ECO:0007669"/>
    <property type="project" value="TreeGrafter"/>
</dbReference>
<evidence type="ECO:0000256" key="6">
    <source>
        <dbReference type="SAM" id="MobiDB-lite"/>
    </source>
</evidence>
<evidence type="ECO:0000313" key="8">
    <source>
        <dbReference type="EMBL" id="KAG8234840.1"/>
    </source>
</evidence>
<sequence>MFTRPVDIKEVPDYRMIIKCPMDLETMMTKIDQHSYECARDFLADVDLICRNALEYNPDRDPADKLIRHRAYALRDTAYALIKAEMDSDFEDHCRSISKDRKKRIKEFNRQNGEAKDEEEVEDESNLNALYFPDDCPVSSTPSKVEASSNSLLSAPSPLHEISNNQDAELTSELRRSSRRSNDLSLDQKDIE</sequence>
<dbReference type="GO" id="GO:0045815">
    <property type="term" value="P:transcription initiation-coupled chromatin remodeling"/>
    <property type="evidence" value="ECO:0007669"/>
    <property type="project" value="TreeGrafter"/>
</dbReference>
<organism evidence="8 9">
    <name type="scientific">Ladona fulva</name>
    <name type="common">Scarce chaser dragonfly</name>
    <name type="synonym">Libellula fulva</name>
    <dbReference type="NCBI Taxonomy" id="123851"/>
    <lineage>
        <taxon>Eukaryota</taxon>
        <taxon>Metazoa</taxon>
        <taxon>Ecdysozoa</taxon>
        <taxon>Arthropoda</taxon>
        <taxon>Hexapoda</taxon>
        <taxon>Insecta</taxon>
        <taxon>Pterygota</taxon>
        <taxon>Palaeoptera</taxon>
        <taxon>Odonata</taxon>
        <taxon>Epiprocta</taxon>
        <taxon>Anisoptera</taxon>
        <taxon>Libelluloidea</taxon>
        <taxon>Libellulidae</taxon>
        <taxon>Ladona</taxon>
    </lineage>
</organism>
<dbReference type="Proteomes" id="UP000792457">
    <property type="component" value="Unassembled WGS sequence"/>
</dbReference>
<feature type="non-terminal residue" evidence="8">
    <location>
        <position position="1"/>
    </location>
</feature>
<evidence type="ECO:0000256" key="4">
    <source>
        <dbReference type="ARBA" id="ARBA00023117"/>
    </source>
</evidence>
<feature type="compositionally biased region" description="Basic and acidic residues" evidence="6">
    <location>
        <begin position="172"/>
        <end position="192"/>
    </location>
</feature>
<comment type="caution">
    <text evidence="8">The sequence shown here is derived from an EMBL/GenBank/DDBJ whole genome shotgun (WGS) entry which is preliminary data.</text>
</comment>
<dbReference type="AlphaFoldDB" id="A0A8K0KJI6"/>
<feature type="domain" description="Bromo" evidence="7">
    <location>
        <begin position="1"/>
        <end position="64"/>
    </location>
</feature>
<dbReference type="GO" id="GO:0005634">
    <property type="term" value="C:nucleus"/>
    <property type="evidence" value="ECO:0007669"/>
    <property type="project" value="TreeGrafter"/>
</dbReference>
<dbReference type="Gene3D" id="1.20.920.10">
    <property type="entry name" value="Bromodomain-like"/>
    <property type="match status" value="1"/>
</dbReference>
<feature type="compositionally biased region" description="Low complexity" evidence="6">
    <location>
        <begin position="147"/>
        <end position="159"/>
    </location>
</feature>
<keyword evidence="3" id="KW-0067">ATP-binding</keyword>
<evidence type="ECO:0000259" key="7">
    <source>
        <dbReference type="PROSITE" id="PS50014"/>
    </source>
</evidence>
<dbReference type="GO" id="GO:0005524">
    <property type="term" value="F:ATP binding"/>
    <property type="evidence" value="ECO:0007669"/>
    <property type="project" value="UniProtKB-KW"/>
</dbReference>
<dbReference type="SMART" id="SM00297">
    <property type="entry name" value="BROMO"/>
    <property type="match status" value="1"/>
</dbReference>
<evidence type="ECO:0000256" key="1">
    <source>
        <dbReference type="ARBA" id="ARBA00006914"/>
    </source>
</evidence>
<dbReference type="GO" id="GO:0006337">
    <property type="term" value="P:nucleosome disassembly"/>
    <property type="evidence" value="ECO:0007669"/>
    <property type="project" value="TreeGrafter"/>
</dbReference>
<dbReference type="InterPro" id="IPR045199">
    <property type="entry name" value="ATAD2-like"/>
</dbReference>
<dbReference type="Pfam" id="PF00439">
    <property type="entry name" value="Bromodomain"/>
    <property type="match status" value="1"/>
</dbReference>